<dbReference type="AlphaFoldDB" id="A0AA40AE70"/>
<dbReference type="Proteomes" id="UP001172101">
    <property type="component" value="Unassembled WGS sequence"/>
</dbReference>
<name>A0AA40AE70_9PEZI</name>
<evidence type="ECO:0000313" key="2">
    <source>
        <dbReference type="Proteomes" id="UP001172101"/>
    </source>
</evidence>
<dbReference type="GeneID" id="85325716"/>
<gene>
    <name evidence="1" type="ORF">B0T26DRAFT_719879</name>
</gene>
<keyword evidence="2" id="KW-1185">Reference proteome</keyword>
<accession>A0AA40AE70</accession>
<proteinExistence type="predicted"/>
<reference evidence="1" key="1">
    <citation type="submission" date="2023-06" db="EMBL/GenBank/DDBJ databases">
        <title>Genome-scale phylogeny and comparative genomics of the fungal order Sordariales.</title>
        <authorList>
            <consortium name="Lawrence Berkeley National Laboratory"/>
            <person name="Hensen N."/>
            <person name="Bonometti L."/>
            <person name="Westerberg I."/>
            <person name="Brannstrom I.O."/>
            <person name="Guillou S."/>
            <person name="Cros-Aarteil S."/>
            <person name="Calhoun S."/>
            <person name="Haridas S."/>
            <person name="Kuo A."/>
            <person name="Mondo S."/>
            <person name="Pangilinan J."/>
            <person name="Riley R."/>
            <person name="LaButti K."/>
            <person name="Andreopoulos B."/>
            <person name="Lipzen A."/>
            <person name="Chen C."/>
            <person name="Yanf M."/>
            <person name="Daum C."/>
            <person name="Ng V."/>
            <person name="Clum A."/>
            <person name="Steindorff A."/>
            <person name="Ohm R."/>
            <person name="Martin F."/>
            <person name="Silar P."/>
            <person name="Natvig D."/>
            <person name="Lalanne C."/>
            <person name="Gautier V."/>
            <person name="Ament-velasquez S.L."/>
            <person name="Kruys A."/>
            <person name="Hutchinson M.I."/>
            <person name="Powell A.J."/>
            <person name="Barry K."/>
            <person name="Miller A.N."/>
            <person name="Grigoriev I.V."/>
            <person name="Debuchy R."/>
            <person name="Gladieux P."/>
            <person name="Thoren M.H."/>
            <person name="Johannesson H."/>
        </authorList>
    </citation>
    <scope>NUCLEOTIDE SEQUENCE</scope>
    <source>
        <strain evidence="1">SMH2392-1A</strain>
    </source>
</reference>
<comment type="caution">
    <text evidence="1">The sequence shown here is derived from an EMBL/GenBank/DDBJ whole genome shotgun (WGS) entry which is preliminary data.</text>
</comment>
<dbReference type="RefSeq" id="XP_060295525.1">
    <property type="nucleotide sequence ID" value="XM_060442446.1"/>
</dbReference>
<organism evidence="1 2">
    <name type="scientific">Lasiosphaeria miniovina</name>
    <dbReference type="NCBI Taxonomy" id="1954250"/>
    <lineage>
        <taxon>Eukaryota</taxon>
        <taxon>Fungi</taxon>
        <taxon>Dikarya</taxon>
        <taxon>Ascomycota</taxon>
        <taxon>Pezizomycotina</taxon>
        <taxon>Sordariomycetes</taxon>
        <taxon>Sordariomycetidae</taxon>
        <taxon>Sordariales</taxon>
        <taxon>Lasiosphaeriaceae</taxon>
        <taxon>Lasiosphaeria</taxon>
    </lineage>
</organism>
<protein>
    <submittedName>
        <fullName evidence="1">Uncharacterized protein</fullName>
    </submittedName>
</protein>
<evidence type="ECO:0000313" key="1">
    <source>
        <dbReference type="EMBL" id="KAK0714203.1"/>
    </source>
</evidence>
<dbReference type="EMBL" id="JAUIRO010000005">
    <property type="protein sequence ID" value="KAK0714203.1"/>
    <property type="molecule type" value="Genomic_DNA"/>
</dbReference>
<sequence length="56" mass="6698">MWTCRSLPRRQQPSVSMDSTRLWATVQLRKNLPRPGRSKLGVWQCLHREGPEHWQD</sequence>